<feature type="coiled-coil region" evidence="1">
    <location>
        <begin position="5"/>
        <end position="32"/>
    </location>
</feature>
<dbReference type="EMBL" id="UZAM01016794">
    <property type="protein sequence ID" value="VDP44804.1"/>
    <property type="molecule type" value="Genomic_DNA"/>
</dbReference>
<proteinExistence type="predicted"/>
<evidence type="ECO:0000256" key="1">
    <source>
        <dbReference type="SAM" id="Coils"/>
    </source>
</evidence>
<protein>
    <submittedName>
        <fullName evidence="2 4">Uncharacterized protein</fullName>
    </submittedName>
</protein>
<evidence type="ECO:0000313" key="4">
    <source>
        <dbReference type="WBParaSite" id="SBAD_0001242001-mRNA-1"/>
    </source>
</evidence>
<keyword evidence="3" id="KW-1185">Reference proteome</keyword>
<evidence type="ECO:0000313" key="2">
    <source>
        <dbReference type="EMBL" id="VDP44804.1"/>
    </source>
</evidence>
<keyword evidence="1" id="KW-0175">Coiled coil</keyword>
<dbReference type="Proteomes" id="UP000270296">
    <property type="component" value="Unassembled WGS sequence"/>
</dbReference>
<evidence type="ECO:0000313" key="3">
    <source>
        <dbReference type="Proteomes" id="UP000270296"/>
    </source>
</evidence>
<accession>A0A183J822</accession>
<organism evidence="4">
    <name type="scientific">Soboliphyme baturini</name>
    <dbReference type="NCBI Taxonomy" id="241478"/>
    <lineage>
        <taxon>Eukaryota</taxon>
        <taxon>Metazoa</taxon>
        <taxon>Ecdysozoa</taxon>
        <taxon>Nematoda</taxon>
        <taxon>Enoplea</taxon>
        <taxon>Dorylaimia</taxon>
        <taxon>Dioctophymatida</taxon>
        <taxon>Dioctophymatoidea</taxon>
        <taxon>Soboliphymatidae</taxon>
        <taxon>Soboliphyme</taxon>
    </lineage>
</organism>
<name>A0A183J822_9BILA</name>
<gene>
    <name evidence="2" type="ORF">SBAD_LOCUS12020</name>
</gene>
<reference evidence="4" key="1">
    <citation type="submission" date="2016-06" db="UniProtKB">
        <authorList>
            <consortium name="WormBaseParasite"/>
        </authorList>
    </citation>
    <scope>IDENTIFICATION</scope>
</reference>
<dbReference type="AlphaFoldDB" id="A0A183J822"/>
<reference evidence="2 3" key="2">
    <citation type="submission" date="2018-11" db="EMBL/GenBank/DDBJ databases">
        <authorList>
            <consortium name="Pathogen Informatics"/>
        </authorList>
    </citation>
    <scope>NUCLEOTIDE SEQUENCE [LARGE SCALE GENOMIC DNA]</scope>
</reference>
<sequence>MPVAFSSHSTELEDAELEAQDLERSLELMMRSVVSGMIGGPTQFTSAEMYQFPPVVFPIPGQTSIAVNMPSASAAFPSLPIQRLQLPLCQQLQLQLQQQQQGVPTSVAVDSVPSDQAALTTKATGESTHQQRANGIHGQPILQNDVLSHIARSFVVNLHNRQAELPYADAWLGMIHILTSCVQRVESLPASEQLREFINVSQRAVRSFLTDNFFHSNDNPTESDMRDVAKNVQNFGASYRTELLRNVVQTGEADVEAMVQELENETLYRIMQMCFNPSS</sequence>
<dbReference type="WBParaSite" id="SBAD_0001242001-mRNA-1">
    <property type="protein sequence ID" value="SBAD_0001242001-mRNA-1"/>
    <property type="gene ID" value="SBAD_0001242001"/>
</dbReference>